<evidence type="ECO:0000256" key="9">
    <source>
        <dbReference type="SAM" id="Phobius"/>
    </source>
</evidence>
<dbReference type="CDD" id="cd00333">
    <property type="entry name" value="MIP"/>
    <property type="match status" value="1"/>
</dbReference>
<keyword evidence="4 8" id="KW-0812">Transmembrane</keyword>
<comment type="similarity">
    <text evidence="2 8">Belongs to the MIP/aquaporin (TC 1.A.8) family.</text>
</comment>
<feature type="transmembrane region" description="Helical" evidence="9">
    <location>
        <begin position="216"/>
        <end position="238"/>
    </location>
</feature>
<dbReference type="InterPro" id="IPR022357">
    <property type="entry name" value="MIP_CS"/>
</dbReference>
<feature type="transmembrane region" description="Helical" evidence="9">
    <location>
        <begin position="133"/>
        <end position="150"/>
    </location>
</feature>
<evidence type="ECO:0000256" key="4">
    <source>
        <dbReference type="ARBA" id="ARBA00022692"/>
    </source>
</evidence>
<protein>
    <submittedName>
        <fullName evidence="10">Water-specific aquaporin-like protein</fullName>
    </submittedName>
</protein>
<evidence type="ECO:0000256" key="1">
    <source>
        <dbReference type="ARBA" id="ARBA00004141"/>
    </source>
</evidence>
<evidence type="ECO:0000256" key="2">
    <source>
        <dbReference type="ARBA" id="ARBA00006175"/>
    </source>
</evidence>
<dbReference type="PROSITE" id="PS00221">
    <property type="entry name" value="MIP"/>
    <property type="match status" value="1"/>
</dbReference>
<evidence type="ECO:0000256" key="7">
    <source>
        <dbReference type="ARBA" id="ARBA00045280"/>
    </source>
</evidence>
<name>A0A3S3P4R6_9ACAR</name>
<evidence type="ECO:0000313" key="11">
    <source>
        <dbReference type="Proteomes" id="UP000285301"/>
    </source>
</evidence>
<comment type="subcellular location">
    <subcellularLocation>
        <location evidence="1">Membrane</location>
        <topology evidence="1">Multi-pass membrane protein</topology>
    </subcellularLocation>
</comment>
<evidence type="ECO:0000256" key="6">
    <source>
        <dbReference type="ARBA" id="ARBA00023136"/>
    </source>
</evidence>
<comment type="function">
    <text evidence="7">Aquaglyceroporin that may modulate the water content and osmolytes during anhydrobiosis.</text>
</comment>
<dbReference type="SUPFAM" id="SSF81338">
    <property type="entry name" value="Aquaporin-like"/>
    <property type="match status" value="1"/>
</dbReference>
<sequence length="267" mass="28508">MLGTFTLTCIGCASNAYVTVAKEAAIGHVVGAFSWGLALTAAIYVTGGVSGGHVNPAVSLGLASVGKLEWRKLPHYFAGQYLGAFIGAVITYCVYYDPLTKVFGDNLQVSGPNATAGIFGTFPNENSSSGTCFLDQVVAVGFFLLLINAITDKKNMNCPKGLVPVAIGLCDLGLLVFAFGYNCGAPINPARDFAPRLLTLIAGWGPEVFSIRNYNYFWIPIVACHLGGVIGSWLYVLLIENHFPDEEYDLSEGEAMNRNGTIFLHTC</sequence>
<feature type="transmembrane region" description="Helical" evidence="9">
    <location>
        <begin position="76"/>
        <end position="97"/>
    </location>
</feature>
<evidence type="ECO:0000256" key="3">
    <source>
        <dbReference type="ARBA" id="ARBA00022448"/>
    </source>
</evidence>
<dbReference type="GO" id="GO:0015250">
    <property type="term" value="F:water channel activity"/>
    <property type="evidence" value="ECO:0007669"/>
    <property type="project" value="TreeGrafter"/>
</dbReference>
<dbReference type="STRING" id="1965070.A0A3S3P4R6"/>
<dbReference type="Proteomes" id="UP000285301">
    <property type="component" value="Unassembled WGS sequence"/>
</dbReference>
<dbReference type="Pfam" id="PF00230">
    <property type="entry name" value="MIP"/>
    <property type="match status" value="1"/>
</dbReference>
<evidence type="ECO:0000313" key="10">
    <source>
        <dbReference type="EMBL" id="RWS08020.1"/>
    </source>
</evidence>
<dbReference type="GO" id="GO:0016323">
    <property type="term" value="C:basolateral plasma membrane"/>
    <property type="evidence" value="ECO:0007669"/>
    <property type="project" value="TreeGrafter"/>
</dbReference>
<dbReference type="InterPro" id="IPR023271">
    <property type="entry name" value="Aquaporin-like"/>
</dbReference>
<evidence type="ECO:0000256" key="5">
    <source>
        <dbReference type="ARBA" id="ARBA00022989"/>
    </source>
</evidence>
<reference evidence="10 11" key="1">
    <citation type="journal article" date="2018" name="Gigascience">
        <title>Genomes of trombidid mites reveal novel predicted allergens and laterally-transferred genes associated with secondary metabolism.</title>
        <authorList>
            <person name="Dong X."/>
            <person name="Chaisiri K."/>
            <person name="Xia D."/>
            <person name="Armstrong S.D."/>
            <person name="Fang Y."/>
            <person name="Donnelly M.J."/>
            <person name="Kadowaki T."/>
            <person name="McGarry J.W."/>
            <person name="Darby A.C."/>
            <person name="Makepeace B.L."/>
        </authorList>
    </citation>
    <scope>NUCLEOTIDE SEQUENCE [LARGE SCALE GENOMIC DNA]</scope>
    <source>
        <strain evidence="10">UoL-WK</strain>
    </source>
</reference>
<dbReference type="AlphaFoldDB" id="A0A3S3P4R6"/>
<dbReference type="OrthoDB" id="3222at2759"/>
<keyword evidence="3 8" id="KW-0813">Transport</keyword>
<dbReference type="PANTHER" id="PTHR43829">
    <property type="entry name" value="AQUAPORIN OR AQUAGLYCEROPORIN RELATED"/>
    <property type="match status" value="1"/>
</dbReference>
<dbReference type="PRINTS" id="PR00783">
    <property type="entry name" value="MINTRINSICP"/>
</dbReference>
<keyword evidence="11" id="KW-1185">Reference proteome</keyword>
<dbReference type="PANTHER" id="PTHR43829:SF9">
    <property type="entry name" value="AQUAPORIN-9"/>
    <property type="match status" value="1"/>
</dbReference>
<keyword evidence="5 9" id="KW-1133">Transmembrane helix</keyword>
<evidence type="ECO:0000256" key="8">
    <source>
        <dbReference type="RuleBase" id="RU000477"/>
    </source>
</evidence>
<organism evidence="10 11">
    <name type="scientific">Dinothrombium tinctorium</name>
    <dbReference type="NCBI Taxonomy" id="1965070"/>
    <lineage>
        <taxon>Eukaryota</taxon>
        <taxon>Metazoa</taxon>
        <taxon>Ecdysozoa</taxon>
        <taxon>Arthropoda</taxon>
        <taxon>Chelicerata</taxon>
        <taxon>Arachnida</taxon>
        <taxon>Acari</taxon>
        <taxon>Acariformes</taxon>
        <taxon>Trombidiformes</taxon>
        <taxon>Prostigmata</taxon>
        <taxon>Anystina</taxon>
        <taxon>Parasitengona</taxon>
        <taxon>Trombidioidea</taxon>
        <taxon>Trombidiidae</taxon>
        <taxon>Dinothrombium</taxon>
    </lineage>
</organism>
<proteinExistence type="inferred from homology"/>
<feature type="transmembrane region" description="Helical" evidence="9">
    <location>
        <begin position="26"/>
        <end position="45"/>
    </location>
</feature>
<feature type="transmembrane region" description="Helical" evidence="9">
    <location>
        <begin position="162"/>
        <end position="181"/>
    </location>
</feature>
<dbReference type="GO" id="GO:0015254">
    <property type="term" value="F:glycerol channel activity"/>
    <property type="evidence" value="ECO:0007669"/>
    <property type="project" value="TreeGrafter"/>
</dbReference>
<dbReference type="InterPro" id="IPR000425">
    <property type="entry name" value="MIP"/>
</dbReference>
<accession>A0A3S3P4R6</accession>
<dbReference type="Gene3D" id="1.20.1080.10">
    <property type="entry name" value="Glycerol uptake facilitator protein"/>
    <property type="match status" value="1"/>
</dbReference>
<dbReference type="InterPro" id="IPR050363">
    <property type="entry name" value="MIP/Aquaporin"/>
</dbReference>
<comment type="caution">
    <text evidence="10">The sequence shown here is derived from an EMBL/GenBank/DDBJ whole genome shotgun (WGS) entry which is preliminary data.</text>
</comment>
<dbReference type="EMBL" id="NCKU01003180">
    <property type="protein sequence ID" value="RWS08020.1"/>
    <property type="molecule type" value="Genomic_DNA"/>
</dbReference>
<keyword evidence="6 9" id="KW-0472">Membrane</keyword>
<gene>
    <name evidence="10" type="ORF">B4U79_02273</name>
</gene>